<dbReference type="RefSeq" id="WP_183496556.1">
    <property type="nucleotide sequence ID" value="NZ_JACIFF010000008.1"/>
</dbReference>
<dbReference type="Pfam" id="PF03787">
    <property type="entry name" value="RAMPs"/>
    <property type="match status" value="1"/>
</dbReference>
<sequence>MKHTQIYLLRALTNLHPGAGDANFGIIDKHVQRDSVTDLPTIFASSIKGSLRELFESGNANSANVLTIFGGGADGKAQVEALAGEHNDEAGAEQPNPTGKPTAARQPAQGNYIFYEAKLIALPIRSDRDLYYLATTPPLVQEMLDDCELHGVTPEGMEGLRQIAEMGRSVRKGEPKYFGEDRGKVQLEEHQGHQASSALEDETALESIFGKRLAVLHVDDFQRLAKELPTVARNSLNNGISVNLWYEEIVPRETRFYCPVTAMVEEQDLLEAGLASHNHLVQIGGNATVGQGLCKWIKL</sequence>
<gene>
    <name evidence="3" type="ORF">GGR28_002948</name>
</gene>
<dbReference type="InterPro" id="IPR005537">
    <property type="entry name" value="RAMP_III_fam"/>
</dbReference>
<evidence type="ECO:0000259" key="2">
    <source>
        <dbReference type="Pfam" id="PF03787"/>
    </source>
</evidence>
<dbReference type="NCBIfam" id="TIGR02580">
    <property type="entry name" value="cas_RAMP_Cmr4"/>
    <property type="match status" value="1"/>
</dbReference>
<name>A0A840E3Z2_9BACT</name>
<proteinExistence type="predicted"/>
<evidence type="ECO:0000256" key="1">
    <source>
        <dbReference type="ARBA" id="ARBA00023118"/>
    </source>
</evidence>
<organism evidence="3 4">
    <name type="scientific">Neolewinella aquimaris</name>
    <dbReference type="NCBI Taxonomy" id="1835722"/>
    <lineage>
        <taxon>Bacteria</taxon>
        <taxon>Pseudomonadati</taxon>
        <taxon>Bacteroidota</taxon>
        <taxon>Saprospiria</taxon>
        <taxon>Saprospirales</taxon>
        <taxon>Lewinellaceae</taxon>
        <taxon>Neolewinella</taxon>
    </lineage>
</organism>
<dbReference type="EMBL" id="JACIFF010000008">
    <property type="protein sequence ID" value="MBB4080314.1"/>
    <property type="molecule type" value="Genomic_DNA"/>
</dbReference>
<reference evidence="3 4" key="1">
    <citation type="submission" date="2020-08" db="EMBL/GenBank/DDBJ databases">
        <title>Genomic Encyclopedia of Type Strains, Phase IV (KMG-IV): sequencing the most valuable type-strain genomes for metagenomic binning, comparative biology and taxonomic classification.</title>
        <authorList>
            <person name="Goeker M."/>
        </authorList>
    </citation>
    <scope>NUCLEOTIDE SEQUENCE [LARGE SCALE GENOMIC DNA]</scope>
    <source>
        <strain evidence="3 4">DSM 105137</strain>
    </source>
</reference>
<evidence type="ECO:0000313" key="3">
    <source>
        <dbReference type="EMBL" id="MBB4080314.1"/>
    </source>
</evidence>
<dbReference type="Proteomes" id="UP000576209">
    <property type="component" value="Unassembled WGS sequence"/>
</dbReference>
<dbReference type="GO" id="GO:0051607">
    <property type="term" value="P:defense response to virus"/>
    <property type="evidence" value="ECO:0007669"/>
    <property type="project" value="UniProtKB-KW"/>
</dbReference>
<dbReference type="InterPro" id="IPR013410">
    <property type="entry name" value="CRISPR-assoc_RAMP_Cmr4"/>
</dbReference>
<keyword evidence="4" id="KW-1185">Reference proteome</keyword>
<keyword evidence="1" id="KW-0051">Antiviral defense</keyword>
<comment type="caution">
    <text evidence="3">The sequence shown here is derived from an EMBL/GenBank/DDBJ whole genome shotgun (WGS) entry which is preliminary data.</text>
</comment>
<evidence type="ECO:0000313" key="4">
    <source>
        <dbReference type="Proteomes" id="UP000576209"/>
    </source>
</evidence>
<dbReference type="PANTHER" id="PTHR36700">
    <property type="entry name" value="CRISPR SYSTEM CMR SUBUNIT CMR4"/>
    <property type="match status" value="1"/>
</dbReference>
<protein>
    <submittedName>
        <fullName evidence="3">CRISPR-associated protein Cmr4</fullName>
    </submittedName>
</protein>
<feature type="domain" description="CRISPR type III-associated protein" evidence="2">
    <location>
        <begin position="9"/>
        <end position="295"/>
    </location>
</feature>
<dbReference type="PANTHER" id="PTHR36700:SF1">
    <property type="entry name" value="CRISPR SYSTEM CMR SUBUNIT CMR4"/>
    <property type="match status" value="1"/>
</dbReference>
<accession>A0A840E3Z2</accession>
<dbReference type="AlphaFoldDB" id="A0A840E3Z2"/>